<reference evidence="1" key="2">
    <citation type="journal article" date="2015" name="Fish Shellfish Immunol.">
        <title>Early steps in the European eel (Anguilla anguilla)-Vibrio vulnificus interaction in the gills: Role of the RtxA13 toxin.</title>
        <authorList>
            <person name="Callol A."/>
            <person name="Pajuelo D."/>
            <person name="Ebbesson L."/>
            <person name="Teles M."/>
            <person name="MacKenzie S."/>
            <person name="Amaro C."/>
        </authorList>
    </citation>
    <scope>NUCLEOTIDE SEQUENCE</scope>
</reference>
<dbReference type="EMBL" id="GBXM01036786">
    <property type="protein sequence ID" value="JAH71791.1"/>
    <property type="molecule type" value="Transcribed_RNA"/>
</dbReference>
<organism evidence="1">
    <name type="scientific">Anguilla anguilla</name>
    <name type="common">European freshwater eel</name>
    <name type="synonym">Muraena anguilla</name>
    <dbReference type="NCBI Taxonomy" id="7936"/>
    <lineage>
        <taxon>Eukaryota</taxon>
        <taxon>Metazoa</taxon>
        <taxon>Chordata</taxon>
        <taxon>Craniata</taxon>
        <taxon>Vertebrata</taxon>
        <taxon>Euteleostomi</taxon>
        <taxon>Actinopterygii</taxon>
        <taxon>Neopterygii</taxon>
        <taxon>Teleostei</taxon>
        <taxon>Anguilliformes</taxon>
        <taxon>Anguillidae</taxon>
        <taxon>Anguilla</taxon>
    </lineage>
</organism>
<reference evidence="1" key="1">
    <citation type="submission" date="2014-11" db="EMBL/GenBank/DDBJ databases">
        <authorList>
            <person name="Amaro Gonzalez C."/>
        </authorList>
    </citation>
    <scope>NUCLEOTIDE SEQUENCE</scope>
</reference>
<name>A0A0E9V1D7_ANGAN</name>
<proteinExistence type="predicted"/>
<protein>
    <submittedName>
        <fullName evidence="1">Uncharacterized protein</fullName>
    </submittedName>
</protein>
<sequence length="28" mass="3274">MGTFSWQHITRWAIQTYVCPINILYACG</sequence>
<dbReference type="AlphaFoldDB" id="A0A0E9V1D7"/>
<evidence type="ECO:0000313" key="1">
    <source>
        <dbReference type="EMBL" id="JAH71791.1"/>
    </source>
</evidence>
<accession>A0A0E9V1D7</accession>